<gene>
    <name evidence="6" type="ORF">H8R92_06140</name>
</gene>
<evidence type="ECO:0000256" key="2">
    <source>
        <dbReference type="ARBA" id="ARBA00022747"/>
    </source>
</evidence>
<comment type="caution">
    <text evidence="6">The sequence shown here is derived from an EMBL/GenBank/DDBJ whole genome shotgun (WGS) entry which is preliminary data.</text>
</comment>
<dbReference type="InterPro" id="IPR000055">
    <property type="entry name" value="Restrct_endonuc_typeI_TRD"/>
</dbReference>
<proteinExistence type="inferred from homology"/>
<dbReference type="PANTHER" id="PTHR30408:SF12">
    <property type="entry name" value="TYPE I RESTRICTION ENZYME MJAVIII SPECIFICITY SUBUNIT"/>
    <property type="match status" value="1"/>
</dbReference>
<organism evidence="6 7">
    <name type="scientific">Clostridium lentum</name>
    <dbReference type="NCBI Taxonomy" id="2763037"/>
    <lineage>
        <taxon>Bacteria</taxon>
        <taxon>Bacillati</taxon>
        <taxon>Bacillota</taxon>
        <taxon>Clostridia</taxon>
        <taxon>Eubacteriales</taxon>
        <taxon>Clostridiaceae</taxon>
        <taxon>Clostridium</taxon>
    </lineage>
</organism>
<dbReference type="CDD" id="cd17256">
    <property type="entry name" value="RMtype1_S_EcoJA65PI-TRD1-CR1_like"/>
    <property type="match status" value="1"/>
</dbReference>
<keyword evidence="4" id="KW-0175">Coiled coil</keyword>
<dbReference type="Pfam" id="PF01420">
    <property type="entry name" value="Methylase_S"/>
    <property type="match status" value="2"/>
</dbReference>
<protein>
    <submittedName>
        <fullName evidence="6">Restriction endonuclease subunit S</fullName>
    </submittedName>
</protein>
<comment type="similarity">
    <text evidence="1">Belongs to the type-I restriction system S methylase family.</text>
</comment>
<dbReference type="InterPro" id="IPR044946">
    <property type="entry name" value="Restrct_endonuc_typeI_TRD_sf"/>
</dbReference>
<keyword evidence="6" id="KW-0378">Hydrolase</keyword>
<dbReference type="GO" id="GO:0004519">
    <property type="term" value="F:endonuclease activity"/>
    <property type="evidence" value="ECO:0007669"/>
    <property type="project" value="UniProtKB-KW"/>
</dbReference>
<dbReference type="Gene3D" id="3.90.220.20">
    <property type="entry name" value="DNA methylase specificity domains"/>
    <property type="match status" value="2"/>
</dbReference>
<feature type="domain" description="Type I restriction modification DNA specificity" evidence="5">
    <location>
        <begin position="214"/>
        <end position="395"/>
    </location>
</feature>
<keyword evidence="2" id="KW-0680">Restriction system</keyword>
<evidence type="ECO:0000256" key="3">
    <source>
        <dbReference type="ARBA" id="ARBA00023125"/>
    </source>
</evidence>
<dbReference type="GO" id="GO:0003677">
    <property type="term" value="F:DNA binding"/>
    <property type="evidence" value="ECO:0007669"/>
    <property type="project" value="UniProtKB-KW"/>
</dbReference>
<feature type="domain" description="Type I restriction modification DNA specificity" evidence="5">
    <location>
        <begin position="17"/>
        <end position="180"/>
    </location>
</feature>
<keyword evidence="6" id="KW-0540">Nuclease</keyword>
<evidence type="ECO:0000313" key="7">
    <source>
        <dbReference type="Proteomes" id="UP000662088"/>
    </source>
</evidence>
<reference evidence="6" key="1">
    <citation type="submission" date="2020-08" db="EMBL/GenBank/DDBJ databases">
        <title>Genome public.</title>
        <authorList>
            <person name="Liu C."/>
            <person name="Sun Q."/>
        </authorList>
    </citation>
    <scope>NUCLEOTIDE SEQUENCE</scope>
    <source>
        <strain evidence="6">NSJ-42</strain>
    </source>
</reference>
<dbReference type="InterPro" id="IPR052021">
    <property type="entry name" value="Type-I_RS_S_subunit"/>
</dbReference>
<name>A0A8I0A5T3_9CLOT</name>
<keyword evidence="3" id="KW-0238">DNA-binding</keyword>
<dbReference type="EMBL" id="JACOOQ010000008">
    <property type="protein sequence ID" value="MBC5640019.1"/>
    <property type="molecule type" value="Genomic_DNA"/>
</dbReference>
<evidence type="ECO:0000259" key="5">
    <source>
        <dbReference type="Pfam" id="PF01420"/>
    </source>
</evidence>
<keyword evidence="6" id="KW-0255">Endonuclease</keyword>
<dbReference type="AlphaFoldDB" id="A0A8I0A5T3"/>
<dbReference type="GO" id="GO:0009307">
    <property type="term" value="P:DNA restriction-modification system"/>
    <property type="evidence" value="ECO:0007669"/>
    <property type="project" value="UniProtKB-KW"/>
</dbReference>
<feature type="coiled-coil region" evidence="4">
    <location>
        <begin position="376"/>
        <end position="403"/>
    </location>
</feature>
<keyword evidence="7" id="KW-1185">Reference proteome</keyword>
<evidence type="ECO:0000313" key="6">
    <source>
        <dbReference type="EMBL" id="MBC5640019.1"/>
    </source>
</evidence>
<evidence type="ECO:0000256" key="4">
    <source>
        <dbReference type="SAM" id="Coils"/>
    </source>
</evidence>
<dbReference type="RefSeq" id="WP_186834979.1">
    <property type="nucleotide sequence ID" value="NZ_JACOOQ010000008.1"/>
</dbReference>
<dbReference type="Proteomes" id="UP000662088">
    <property type="component" value="Unassembled WGS sequence"/>
</dbReference>
<evidence type="ECO:0000256" key="1">
    <source>
        <dbReference type="ARBA" id="ARBA00010923"/>
    </source>
</evidence>
<sequence>MKKVRDGYKITELGEIPSDWNIMKLSEVAEIVMGQSPDSSSYNDTEDGVAFFQGKTEFGRINPVVKKWCNNPTKISKPLDILISVRAPVGDVNINNIEACIGRGLGAIRATSSSNYKYLYYAIQKYNNQLKKASQGSTFEAINSNDLKGLKLPIPHIDEQEKIALILSTVDEQIDNVDALIEKNKELKKGLMQTLFTKGIGHTKFKNTEIGEIPEEWDVKKIGDICEVKGGKRLPKGYQLEDEDNAFPYIRVADMYMGGIRQDDIKYVPKDIVDKIKNYKISKDDLFISVAGTLGIVGQVPYELDGANLTENADKLCNIQINKLYLMKVLQSNIVQSIIEAEQTKSAQPKLALTRIKEFLIPVPSDIEQVKIASILMEVDEKIGQYKNKKQKLEELKKGLMQQLLTGMIRVTV</sequence>
<accession>A0A8I0A5T3</accession>
<dbReference type="CDD" id="cd17245">
    <property type="entry name" value="RMtype1_S_TteMORF1547P-TRD2-CR2_Aco12261I-TRD1-CR1_like"/>
    <property type="match status" value="1"/>
</dbReference>
<dbReference type="Gene3D" id="1.10.287.1120">
    <property type="entry name" value="Bipartite methylase S protein"/>
    <property type="match status" value="1"/>
</dbReference>
<dbReference type="PANTHER" id="PTHR30408">
    <property type="entry name" value="TYPE-1 RESTRICTION ENZYME ECOKI SPECIFICITY PROTEIN"/>
    <property type="match status" value="1"/>
</dbReference>
<dbReference type="SUPFAM" id="SSF116734">
    <property type="entry name" value="DNA methylase specificity domain"/>
    <property type="match status" value="2"/>
</dbReference>